<evidence type="ECO:0000313" key="1">
    <source>
        <dbReference type="EMBL" id="ABL02280.1"/>
    </source>
</evidence>
<dbReference type="Pfam" id="PF08761">
    <property type="entry name" value="dUTPase_2"/>
    <property type="match status" value="1"/>
</dbReference>
<dbReference type="CDD" id="cd11527">
    <property type="entry name" value="NTP-PPase_dUTPase"/>
    <property type="match status" value="1"/>
</dbReference>
<name>A1AWH3_RUTMC</name>
<accession>A1AWH3</accession>
<protein>
    <submittedName>
        <fullName evidence="1">dUTPase</fullName>
    </submittedName>
</protein>
<evidence type="ECO:0000313" key="2">
    <source>
        <dbReference type="Proteomes" id="UP000002587"/>
    </source>
</evidence>
<dbReference type="EMBL" id="CP000488">
    <property type="protein sequence ID" value="ABL02280.1"/>
    <property type="molecule type" value="Genomic_DNA"/>
</dbReference>
<dbReference type="RefSeq" id="WP_011737905.1">
    <property type="nucleotide sequence ID" value="NC_008610.1"/>
</dbReference>
<dbReference type="HOGENOM" id="CLU_078985_0_0_6"/>
<organism evidence="1 2">
    <name type="scientific">Ruthia magnifica subsp. Calyptogena magnifica</name>
    <dbReference type="NCBI Taxonomy" id="413404"/>
    <lineage>
        <taxon>Bacteria</taxon>
        <taxon>Pseudomonadati</taxon>
        <taxon>Pseudomonadota</taxon>
        <taxon>Gammaproteobacteria</taxon>
        <taxon>Candidatus Pseudothioglobaceae</taxon>
        <taxon>Candidatus Ruthturnera</taxon>
    </lineage>
</organism>
<dbReference type="Proteomes" id="UP000002587">
    <property type="component" value="Chromosome"/>
</dbReference>
<dbReference type="AlphaFoldDB" id="A1AWH3"/>
<dbReference type="KEGG" id="rma:Rmag_0526"/>
<dbReference type="eggNOG" id="COG4508">
    <property type="taxonomic scope" value="Bacteria"/>
</dbReference>
<dbReference type="STRING" id="413404.Rmag_0526"/>
<dbReference type="SUPFAM" id="SSF101386">
    <property type="entry name" value="all-alpha NTP pyrophosphatases"/>
    <property type="match status" value="1"/>
</dbReference>
<gene>
    <name evidence="1" type="ordered locus">Rmag_0526</name>
</gene>
<dbReference type="Gene3D" id="1.10.4010.10">
    <property type="entry name" value="Type II deoxyuridine triphosphatase"/>
    <property type="match status" value="1"/>
</dbReference>
<dbReference type="OrthoDB" id="9775854at2"/>
<keyword evidence="2" id="KW-1185">Reference proteome</keyword>
<dbReference type="InterPro" id="IPR014871">
    <property type="entry name" value="dUTPase/dCTP_pyrophosphatase"/>
</dbReference>
<proteinExistence type="predicted"/>
<reference evidence="1 2" key="1">
    <citation type="journal article" date="2007" name="Science">
        <title>The Calyptogena magnifica chemoautotrophic symbiont genome.</title>
        <authorList>
            <person name="Newton I.L.G."/>
            <person name="Woyke T."/>
            <person name="Auchtung T.A."/>
            <person name="Dilly G.F."/>
            <person name="Dutton R.J."/>
            <person name="Fisher M.C."/>
            <person name="Fontanez K.M."/>
            <person name="Lau E."/>
            <person name="Stewart F.J."/>
            <person name="Richardson P.M."/>
            <person name="Barry K.W."/>
            <person name="Saunders E."/>
            <person name="Detter J.C."/>
            <person name="Wu D."/>
            <person name="Eisen J.A."/>
            <person name="Cavanaugh C.M."/>
        </authorList>
    </citation>
    <scope>NUCLEOTIDE SEQUENCE [LARGE SCALE GENOMIC DNA]</scope>
    <source>
        <strain evidence="1 2">Cm</strain>
    </source>
</reference>
<sequence>MNQIKQMFELQKQLNNNINGPEWSSGITKDGRYISWLRCIYMEATEAIDSFNWKHWKDIERAHDLDNAKVELVDIWHFIMSEAIHFGDTQFAQNYENIKPEREANPELVIEILEKLVAAASGANVDKSKNTLYEITGLFFKALATMSMDVPELYKRYLVKNQLNTFRQKHGYKEGIYIKNWGTMEDNVIAFRIMKEHPDLMPEQLYKELEKEYNLVINPCLISG</sequence>